<dbReference type="PANTHER" id="PTHR32182:SF0">
    <property type="entry name" value="DNA REPLICATION AND REPAIR PROTEIN RECF"/>
    <property type="match status" value="1"/>
</dbReference>
<evidence type="ECO:0000256" key="1">
    <source>
        <dbReference type="ARBA" id="ARBA00004496"/>
    </source>
</evidence>
<comment type="subcellular location">
    <subcellularLocation>
        <location evidence="1 12 13">Cytoplasm</location>
    </subcellularLocation>
</comment>
<evidence type="ECO:0000256" key="5">
    <source>
        <dbReference type="ARBA" id="ARBA00022705"/>
    </source>
</evidence>
<dbReference type="PROSITE" id="PS00618">
    <property type="entry name" value="RECF_2"/>
    <property type="match status" value="1"/>
</dbReference>
<protein>
    <recommendedName>
        <fullName evidence="3 12">DNA replication and repair protein RecF</fullName>
    </recommendedName>
</protein>
<evidence type="ECO:0000256" key="9">
    <source>
        <dbReference type="ARBA" id="ARBA00023125"/>
    </source>
</evidence>
<dbReference type="RefSeq" id="WP_186857937.1">
    <property type="nucleotide sequence ID" value="NZ_JACOON010000004.1"/>
</dbReference>
<dbReference type="Pfam" id="PF02463">
    <property type="entry name" value="SMC_N"/>
    <property type="match status" value="1"/>
</dbReference>
<dbReference type="Gene3D" id="3.40.50.300">
    <property type="entry name" value="P-loop containing nucleotide triphosphate hydrolases"/>
    <property type="match status" value="1"/>
</dbReference>
<keyword evidence="7 12" id="KW-0227">DNA damage</keyword>
<dbReference type="InterPro" id="IPR001238">
    <property type="entry name" value="DNA-binding_RecF"/>
</dbReference>
<dbReference type="InterPro" id="IPR042174">
    <property type="entry name" value="RecF_2"/>
</dbReference>
<gene>
    <name evidence="12 15" type="primary">recF</name>
    <name evidence="15" type="ORF">H8S18_08785</name>
</gene>
<keyword evidence="10 12" id="KW-0234">DNA repair</keyword>
<evidence type="ECO:0000256" key="10">
    <source>
        <dbReference type="ARBA" id="ARBA00023204"/>
    </source>
</evidence>
<dbReference type="Proteomes" id="UP000606889">
    <property type="component" value="Unassembled WGS sequence"/>
</dbReference>
<dbReference type="Gene3D" id="1.20.1050.90">
    <property type="entry name" value="RecF/RecN/SMC, N-terminal domain"/>
    <property type="match status" value="1"/>
</dbReference>
<evidence type="ECO:0000313" key="15">
    <source>
        <dbReference type="EMBL" id="MBC5648431.1"/>
    </source>
</evidence>
<feature type="domain" description="RecF/RecN/SMC N-terminal" evidence="14">
    <location>
        <begin position="2"/>
        <end position="334"/>
    </location>
</feature>
<sequence>MYLTRLKLIHFRNYEQLNQSFYPGVNVLYGRNAQGKTNILEAIHICGNGKSFRVNADSKAVMEGKEGAYLFAEYAENIDRSVEVLIGKDRKKSLKIDGIPAKNLKELLGNLFVVVFSPEDMKMAKEAPSLRRGFLDGEISKIRPSYVDALKNYTKIVAQKNAALRRENKNTGVVLDAYNAQLTGYIRIILKNRKAYVNKLGEYVRETHRAISGGTEEISIVYKETIPETEIAQTLKKLREKELVEGTCGAGPHRDDMEILINGKDIRVFASQGQLRTLMLAIKTACLKILEESTGETPVLLLDDVFSELDQTRKKNLLRTLKGIQVFITTADDADAKLLSRAHLYYVENGTVREREQK</sequence>
<evidence type="ECO:0000256" key="4">
    <source>
        <dbReference type="ARBA" id="ARBA00022490"/>
    </source>
</evidence>
<evidence type="ECO:0000256" key="6">
    <source>
        <dbReference type="ARBA" id="ARBA00022741"/>
    </source>
</evidence>
<dbReference type="NCBIfam" id="TIGR00611">
    <property type="entry name" value="recf"/>
    <property type="match status" value="1"/>
</dbReference>
<evidence type="ECO:0000256" key="11">
    <source>
        <dbReference type="ARBA" id="ARBA00023236"/>
    </source>
</evidence>
<proteinExistence type="inferred from homology"/>
<evidence type="ECO:0000313" key="16">
    <source>
        <dbReference type="Proteomes" id="UP000606889"/>
    </source>
</evidence>
<evidence type="ECO:0000259" key="14">
    <source>
        <dbReference type="Pfam" id="PF02463"/>
    </source>
</evidence>
<feature type="binding site" evidence="12">
    <location>
        <begin position="30"/>
        <end position="37"/>
    </location>
    <ligand>
        <name>ATP</name>
        <dbReference type="ChEBI" id="CHEBI:30616"/>
    </ligand>
</feature>
<keyword evidence="4 12" id="KW-0963">Cytoplasm</keyword>
<accession>A0ABR7EF92</accession>
<keyword evidence="16" id="KW-1185">Reference proteome</keyword>
<dbReference type="InterPro" id="IPR027417">
    <property type="entry name" value="P-loop_NTPase"/>
</dbReference>
<organism evidence="15 16">
    <name type="scientific">Christensenella tenuis</name>
    <dbReference type="NCBI Taxonomy" id="2763033"/>
    <lineage>
        <taxon>Bacteria</taxon>
        <taxon>Bacillati</taxon>
        <taxon>Bacillota</taxon>
        <taxon>Clostridia</taxon>
        <taxon>Christensenellales</taxon>
        <taxon>Christensenellaceae</taxon>
        <taxon>Christensenella</taxon>
    </lineage>
</organism>
<keyword evidence="5 12" id="KW-0235">DNA replication</keyword>
<evidence type="ECO:0000256" key="13">
    <source>
        <dbReference type="RuleBase" id="RU000578"/>
    </source>
</evidence>
<evidence type="ECO:0000256" key="2">
    <source>
        <dbReference type="ARBA" id="ARBA00008016"/>
    </source>
</evidence>
<comment type="function">
    <text evidence="12 13">The RecF protein is involved in DNA metabolism; it is required for DNA replication and normal SOS inducibility. RecF binds preferentially to single-stranded, linear DNA. It also seems to bind ATP.</text>
</comment>
<dbReference type="HAMAP" id="MF_00365">
    <property type="entry name" value="RecF"/>
    <property type="match status" value="1"/>
</dbReference>
<keyword evidence="9 12" id="KW-0238">DNA-binding</keyword>
<dbReference type="EMBL" id="JACOON010000004">
    <property type="protein sequence ID" value="MBC5648431.1"/>
    <property type="molecule type" value="Genomic_DNA"/>
</dbReference>
<keyword evidence="8 12" id="KW-0067">ATP-binding</keyword>
<dbReference type="InterPro" id="IPR003395">
    <property type="entry name" value="RecF/RecN/SMC_N"/>
</dbReference>
<evidence type="ECO:0000256" key="3">
    <source>
        <dbReference type="ARBA" id="ARBA00020170"/>
    </source>
</evidence>
<evidence type="ECO:0000256" key="7">
    <source>
        <dbReference type="ARBA" id="ARBA00022763"/>
    </source>
</evidence>
<comment type="similarity">
    <text evidence="2 12 13">Belongs to the RecF family.</text>
</comment>
<dbReference type="PANTHER" id="PTHR32182">
    <property type="entry name" value="DNA REPLICATION AND REPAIR PROTEIN RECF"/>
    <property type="match status" value="1"/>
</dbReference>
<keyword evidence="6 12" id="KW-0547">Nucleotide-binding</keyword>
<comment type="caution">
    <text evidence="15">The sequence shown here is derived from an EMBL/GenBank/DDBJ whole genome shotgun (WGS) entry which is preliminary data.</text>
</comment>
<keyword evidence="11 12" id="KW-0742">SOS response</keyword>
<dbReference type="InterPro" id="IPR018078">
    <property type="entry name" value="DNA-binding_RecF_CS"/>
</dbReference>
<evidence type="ECO:0000256" key="12">
    <source>
        <dbReference type="HAMAP-Rule" id="MF_00365"/>
    </source>
</evidence>
<dbReference type="SUPFAM" id="SSF52540">
    <property type="entry name" value="P-loop containing nucleoside triphosphate hydrolases"/>
    <property type="match status" value="1"/>
</dbReference>
<evidence type="ECO:0000256" key="8">
    <source>
        <dbReference type="ARBA" id="ARBA00022840"/>
    </source>
</evidence>
<reference evidence="15 16" key="1">
    <citation type="submission" date="2020-08" db="EMBL/GenBank/DDBJ databases">
        <title>Genome public.</title>
        <authorList>
            <person name="Liu C."/>
            <person name="Sun Q."/>
        </authorList>
    </citation>
    <scope>NUCLEOTIDE SEQUENCE [LARGE SCALE GENOMIC DNA]</scope>
    <source>
        <strain evidence="15 16">NSJ-35</strain>
    </source>
</reference>
<name>A0ABR7EF92_9FIRM</name>